<name>A0ABY3ZUR5_9STAP</name>
<reference evidence="1" key="2">
    <citation type="submission" date="2022-04" db="EMBL/GenBank/DDBJ databases">
        <title>Antimicrobial genetic elements in methicillin-resistant Macrococcus armenti.</title>
        <authorList>
            <person name="Keller J.E."/>
            <person name="Schwendener S."/>
            <person name="Pantucek R."/>
            <person name="Perreten V."/>
        </authorList>
    </citation>
    <scope>NUCLEOTIDE SEQUENCE</scope>
    <source>
        <strain evidence="1">CCM 2609</strain>
    </source>
</reference>
<gene>
    <name evidence="1" type="ORF">MRZ06_00215</name>
</gene>
<dbReference type="Pfam" id="PF07751">
    <property type="entry name" value="Abi_2"/>
    <property type="match status" value="1"/>
</dbReference>
<dbReference type="Proteomes" id="UP000830343">
    <property type="component" value="Chromosome"/>
</dbReference>
<protein>
    <submittedName>
        <fullName evidence="1">Abi family protein</fullName>
    </submittedName>
</protein>
<keyword evidence="2" id="KW-1185">Reference proteome</keyword>
<accession>A0ABY3ZUR5</accession>
<dbReference type="RefSeq" id="WP_243365870.1">
    <property type="nucleotide sequence ID" value="NZ_CP094348.1"/>
</dbReference>
<dbReference type="EMBL" id="CP094348">
    <property type="protein sequence ID" value="UOB20547.1"/>
    <property type="molecule type" value="Genomic_DNA"/>
</dbReference>
<evidence type="ECO:0000313" key="2">
    <source>
        <dbReference type="Proteomes" id="UP000830343"/>
    </source>
</evidence>
<organism evidence="1 2">
    <name type="scientific">Macrococcus armenti</name>
    <dbReference type="NCBI Taxonomy" id="2875764"/>
    <lineage>
        <taxon>Bacteria</taxon>
        <taxon>Bacillati</taxon>
        <taxon>Bacillota</taxon>
        <taxon>Bacilli</taxon>
        <taxon>Bacillales</taxon>
        <taxon>Staphylococcaceae</taxon>
        <taxon>Macrococcus</taxon>
    </lineage>
</organism>
<dbReference type="InterPro" id="IPR011664">
    <property type="entry name" value="Abi_system_AbiD/AbiF-like"/>
</dbReference>
<sequence length="297" mass="35847">MKNKLPVPSQIQKLKDKGIYFNIISEEDAQIVLLEKTYLFKLFYFRKNFRKNLDGCYNVEFAYLSDMASIDMEMRYTLLQLTLDIEHSLKVLLNKYLSMTPNEDGYYIINQYLKQTNVTKQEIFKYKMRNNKVYPEWEKFYQNTPYWVAFEIMSFYHFEKFVTFYYETSKNRRFKLASNQLVLVRNIRNSCAHNSVINVPLFDDTNVTPELNSYFSLHNIEIHFKQSKPFIDIATLLMIHNKYCNQSIKHRASSNLQRLLQRLLLNRDYYDSYNYIIKYIDSISKVINHYIEINTCE</sequence>
<proteinExistence type="predicted"/>
<reference evidence="1" key="1">
    <citation type="submission" date="2022-03" db="EMBL/GenBank/DDBJ databases">
        <authorList>
            <person name="Vrbovska V."/>
            <person name="Kovarovic V."/>
            <person name="Botka T."/>
            <person name="Pantucek R."/>
        </authorList>
    </citation>
    <scope>NUCLEOTIDE SEQUENCE</scope>
    <source>
        <strain evidence="1">CCM 2609</strain>
    </source>
</reference>
<evidence type="ECO:0000313" key="1">
    <source>
        <dbReference type="EMBL" id="UOB20547.1"/>
    </source>
</evidence>